<reference evidence="7" key="2">
    <citation type="submission" date="2024-03" db="EMBL/GenBank/DDBJ databases">
        <title>The Genome Sequence of Enterococcus sp. DIV0205d.</title>
        <authorList>
            <consortium name="The Broad Institute Genomics Platform"/>
            <consortium name="The Broad Institute Microbial Omics Core"/>
            <consortium name="The Broad Institute Genomic Center for Infectious Diseases"/>
            <person name="Earl A."/>
            <person name="Manson A."/>
            <person name="Gilmore M."/>
            <person name="Schwartman J."/>
            <person name="Shea T."/>
            <person name="Abouelleil A."/>
            <person name="Cao P."/>
            <person name="Chapman S."/>
            <person name="Cusick C."/>
            <person name="Young S."/>
            <person name="Neafsey D."/>
            <person name="Nusbaum C."/>
            <person name="Birren B."/>
        </authorList>
    </citation>
    <scope>NUCLEOTIDE SEQUENCE</scope>
    <source>
        <strain evidence="7">7F3_DIV0205</strain>
    </source>
</reference>
<dbReference type="Pfam" id="PF04138">
    <property type="entry name" value="GtrA_DPMS_TM"/>
    <property type="match status" value="1"/>
</dbReference>
<feature type="transmembrane region" description="Helical" evidence="5">
    <location>
        <begin position="72"/>
        <end position="92"/>
    </location>
</feature>
<evidence type="ECO:0000313" key="7">
    <source>
        <dbReference type="EMBL" id="WYK00582.1"/>
    </source>
</evidence>
<evidence type="ECO:0000256" key="2">
    <source>
        <dbReference type="ARBA" id="ARBA00022692"/>
    </source>
</evidence>
<evidence type="ECO:0000256" key="5">
    <source>
        <dbReference type="SAM" id="Phobius"/>
    </source>
</evidence>
<feature type="domain" description="GtrA/DPMS transmembrane" evidence="6">
    <location>
        <begin position="57"/>
        <end position="165"/>
    </location>
</feature>
<reference evidence="7" key="1">
    <citation type="submission" date="2017-05" db="EMBL/GenBank/DDBJ databases">
        <authorList>
            <consortium name="The Broad Institute Genomics Platform"/>
            <consortium name="The Broad Institute Genomic Center for Infectious Diseases"/>
            <person name="Earl A."/>
            <person name="Manson A."/>
            <person name="Schwartman J."/>
            <person name="Gilmore M."/>
            <person name="Abouelleil A."/>
            <person name="Cao P."/>
            <person name="Chapman S."/>
            <person name="Cusick C."/>
            <person name="Shea T."/>
            <person name="Young S."/>
            <person name="Neafsey D."/>
            <person name="Nusbaum C."/>
            <person name="Birren B."/>
        </authorList>
    </citation>
    <scope>NUCLEOTIDE SEQUENCE</scope>
    <source>
        <strain evidence="7">7F3_DIV0205</strain>
    </source>
</reference>
<evidence type="ECO:0000259" key="6">
    <source>
        <dbReference type="Pfam" id="PF04138"/>
    </source>
</evidence>
<keyword evidence="8" id="KW-1185">Reference proteome</keyword>
<feature type="transmembrane region" description="Helical" evidence="5">
    <location>
        <begin position="104"/>
        <end position="124"/>
    </location>
</feature>
<dbReference type="GO" id="GO:0016020">
    <property type="term" value="C:membrane"/>
    <property type="evidence" value="ECO:0007669"/>
    <property type="project" value="UniProtKB-SubCell"/>
</dbReference>
<keyword evidence="2 5" id="KW-0812">Transmembrane</keyword>
<dbReference type="EMBL" id="CP147244">
    <property type="protein sequence ID" value="WYK00582.1"/>
    <property type="molecule type" value="Genomic_DNA"/>
</dbReference>
<keyword evidence="3 5" id="KW-1133">Transmembrane helix</keyword>
<feature type="transmembrane region" description="Helical" evidence="5">
    <location>
        <begin position="21"/>
        <end position="52"/>
    </location>
</feature>
<dbReference type="GO" id="GO:0000271">
    <property type="term" value="P:polysaccharide biosynthetic process"/>
    <property type="evidence" value="ECO:0007669"/>
    <property type="project" value="InterPro"/>
</dbReference>
<organism evidence="7 8">
    <name type="scientific">Candidatus Enterococcus palustris</name>
    <dbReference type="NCBI Taxonomy" id="1834189"/>
    <lineage>
        <taxon>Bacteria</taxon>
        <taxon>Bacillati</taxon>
        <taxon>Bacillota</taxon>
        <taxon>Bacilli</taxon>
        <taxon>Lactobacillales</taxon>
        <taxon>Enterococcaceae</taxon>
        <taxon>Enterococcus</taxon>
    </lineage>
</organism>
<accession>A0AAQ3Y5Z4</accession>
<protein>
    <recommendedName>
        <fullName evidence="6">GtrA/DPMS transmembrane domain-containing protein</fullName>
    </recommendedName>
</protein>
<proteinExistence type="predicted"/>
<dbReference type="AlphaFoldDB" id="A0AAQ3Y5Z4"/>
<dbReference type="InterPro" id="IPR007267">
    <property type="entry name" value="GtrA_DPMS_TM"/>
</dbReference>
<evidence type="ECO:0000313" key="8">
    <source>
        <dbReference type="Proteomes" id="UP000194948"/>
    </source>
</evidence>
<dbReference type="Proteomes" id="UP000194948">
    <property type="component" value="Chromosome"/>
</dbReference>
<sequence>MKKENRVVQAFKNWKKKHPEMYEFLLFNVMSNVATITNFAVLWISSGLLPMFIKNSAFQWFIFKYPTSEGGVVGFISFLIAYVCAQIVNFIVQRKIVFGSTNKIGKALPWYILTVVVAGIISVWLPPHVIGLIKPVTGNVAPTIANFVNIIIQVVINYPMMKFVIMKKD</sequence>
<gene>
    <name evidence="7" type="ORF">A5821_001680</name>
</gene>
<keyword evidence="4 5" id="KW-0472">Membrane</keyword>
<evidence type="ECO:0000256" key="3">
    <source>
        <dbReference type="ARBA" id="ARBA00022989"/>
    </source>
</evidence>
<evidence type="ECO:0000256" key="1">
    <source>
        <dbReference type="ARBA" id="ARBA00004141"/>
    </source>
</evidence>
<name>A0AAQ3Y5Z4_9ENTE</name>
<evidence type="ECO:0000256" key="4">
    <source>
        <dbReference type="ARBA" id="ARBA00023136"/>
    </source>
</evidence>
<feature type="transmembrane region" description="Helical" evidence="5">
    <location>
        <begin position="144"/>
        <end position="165"/>
    </location>
</feature>
<comment type="subcellular location">
    <subcellularLocation>
        <location evidence="1">Membrane</location>
        <topology evidence="1">Multi-pass membrane protein</topology>
    </subcellularLocation>
</comment>